<evidence type="ECO:0000313" key="3">
    <source>
        <dbReference type="EMBL" id="SOC51155.1"/>
    </source>
</evidence>
<feature type="compositionally biased region" description="Basic and acidic residues" evidence="1">
    <location>
        <begin position="377"/>
        <end position="389"/>
    </location>
</feature>
<feature type="region of interest" description="Disordered" evidence="1">
    <location>
        <begin position="374"/>
        <end position="395"/>
    </location>
</feature>
<dbReference type="Gene3D" id="2.30.30.940">
    <property type="match status" value="1"/>
</dbReference>
<dbReference type="Pfam" id="PF13155">
    <property type="entry name" value="Toprim_2"/>
    <property type="match status" value="1"/>
</dbReference>
<protein>
    <submittedName>
        <fullName evidence="3">DNA primase, catalytic core</fullName>
    </submittedName>
</protein>
<dbReference type="Gene3D" id="3.40.1360.10">
    <property type="match status" value="1"/>
</dbReference>
<dbReference type="Gene3D" id="3.90.980.10">
    <property type="entry name" value="DNA primase, catalytic core, N-terminal domain"/>
    <property type="match status" value="1"/>
</dbReference>
<dbReference type="EMBL" id="OBQK01000001">
    <property type="protein sequence ID" value="SOC51155.1"/>
    <property type="molecule type" value="Genomic_DNA"/>
</dbReference>
<evidence type="ECO:0000256" key="1">
    <source>
        <dbReference type="SAM" id="MobiDB-lite"/>
    </source>
</evidence>
<feature type="compositionally biased region" description="Basic and acidic residues" evidence="1">
    <location>
        <begin position="1887"/>
        <end position="1908"/>
    </location>
</feature>
<dbReference type="PROSITE" id="PS50880">
    <property type="entry name" value="TOPRIM"/>
    <property type="match status" value="1"/>
</dbReference>
<proteinExistence type="predicted"/>
<gene>
    <name evidence="3" type="ORF">SAMN05421879_10152</name>
</gene>
<dbReference type="Gene3D" id="3.40.50.300">
    <property type="entry name" value="P-loop containing nucleotide triphosphate hydrolases"/>
    <property type="match status" value="2"/>
</dbReference>
<dbReference type="InterPro" id="IPR013264">
    <property type="entry name" value="DNAG_N"/>
</dbReference>
<dbReference type="CDD" id="cd18809">
    <property type="entry name" value="SF1_C_RecD"/>
    <property type="match status" value="1"/>
</dbReference>
<dbReference type="SUPFAM" id="SSF52540">
    <property type="entry name" value="P-loop containing nucleoside triphosphate hydrolases"/>
    <property type="match status" value="2"/>
</dbReference>
<accession>A0A285VAL4</accession>
<dbReference type="Pfam" id="PF08751">
    <property type="entry name" value="TrwC"/>
    <property type="match status" value="1"/>
</dbReference>
<dbReference type="CDD" id="cd03364">
    <property type="entry name" value="TOPRIM_DnaG_primases"/>
    <property type="match status" value="1"/>
</dbReference>
<feature type="region of interest" description="Disordered" evidence="1">
    <location>
        <begin position="1871"/>
        <end position="1908"/>
    </location>
</feature>
<feature type="region of interest" description="Disordered" evidence="1">
    <location>
        <begin position="805"/>
        <end position="825"/>
    </location>
</feature>
<dbReference type="SUPFAM" id="SSF55464">
    <property type="entry name" value="Origin of replication-binding domain, RBD-like"/>
    <property type="match status" value="1"/>
</dbReference>
<evidence type="ECO:0000259" key="2">
    <source>
        <dbReference type="PROSITE" id="PS50880"/>
    </source>
</evidence>
<name>A0A285VAL4_9MICO</name>
<dbReference type="InterPro" id="IPR027417">
    <property type="entry name" value="P-loop_NTPase"/>
</dbReference>
<feature type="domain" description="Toprim" evidence="2">
    <location>
        <begin position="1603"/>
        <end position="1684"/>
    </location>
</feature>
<dbReference type="Pfam" id="PF13604">
    <property type="entry name" value="AAA_30"/>
    <property type="match status" value="1"/>
</dbReference>
<sequence>MTASIHKLTAGSGYDYLTRQVARQDATEVGHTELAGYYAAMGEAPGVWVGAGMAGVHGLQAGDGVTAEQMTRLFGTGEHPLGDASGHTLGRPFAVYAGRDDITGFRVEVARRFEEHNRALGLPVDHPIPVGERASIRTQVALEMFRSEHGREPFDERELAGLIARQSRPRTTAVAGFDLTFSPVKSVSTLWAVADRPLALQIEAAHQAAVRDALAHIEKHALFTRTGRQGVQQVDVRGLVAAAFTHRDSRGGDPDLHTHVAVANKVQTLTDGRWLSIDGRVLFKAVVSASEVYNTALEKHLRPLGLTFAARTDGSDARKRQVREIVGVDPRLNEVWSTRRASIQARRSELARSFQAQHGRPPTPVESIQLAQQATLETRDAKHEPRSEAQQRQTWHSEALAVLGDQDALASMVDAARSGAGTHGLGERLDEAWVERTAARVVDTVQGSRSTWQVWHVRAEAQRRVRATDVPQDRVEDLVEQLTQAALARSTAMTSAKADTIVEPEALRRADGSSVYTVAGSQLFTSTAILEAEQRLVAAAGVTDGRRACAQDVDVALLEQVANGVTLNAGQAALVKSMATSGARVQLAIAPAGSGKTTAMRALARAWTSSGGTVVGLAPSAAAAAVLRENADTQADTLAKLVWHLEHDREHLPTWAAGIDGSTLVVVDEAGMADTLSLDEAVTFITSRGASVRLVGDDQQLGAVGAGGVLRDIRATHGALHLTELMRFTGVAEGGASLELRDGRPSALGFYLDAGRVHVGDLATTTEYVFGAWSADRAQGRDAIMLAPTRELVAQLNQRARDHRLDGAPGPAEQVSLSDGNHASVGDTVITRRNDRRLQTAPTDWVKNGDRWTVLDTTEAGALVVQHTRTARRIVLPCDYVRESVELGYASTVHTAQGVSVDVTHALATGAESRQQLYTMMTRGRDANHLYLQVVGTGDEHEAIKPGTVHPRTATELLETILSRDDAPASASTLLREADDPAVLLGESTARYVDALYTAAAATVGPDNLQRLDEAAEHLVPGMRDAAAWPTLRAHLTLIAAGGQDPVQVLTGAVTVREVDTAADPAATVDWRLDDTGMRNAAPGPLPWIPGIPATLASDPTWGPYLAARAHRVTDLAYEVAEQAVTAPTPEWAAKGTARPADDVLTAVAVWRAATHVEVTDLRPTGPAHAAKAAVAYQRGLRSQIQGDRSPALTEWGPLLSEVAPGVVKDAFAPVLAERLAAATRAGIDAATLLCDAASTRALPDDHAAAALWWRVAGRLSPAVAAAGTDQLLSTAWVPTLTSKLGADRTRAMQASTWWPALVTTVDHALQRGWSLDDLAATAPAPVGDVDDAAAMTWTISTLLDDPTHLHQAVGPHHEDLELGAAAADPHPVSVQATDAEYRQYLDTITTTISPAIDPGDQHDALDAAQVNAALALAARYRRLMGPLEPTDADLQRAYDRAMQAWESPVPVERLAQVNAMALHFYEQQLAAGGWARDYLADRFGQDVAAHPHVRPGYAPAGWTRLVDHLRTQGVTDTELHASGLATTTTDGRLIDRFRDRAVFPITDHTSAQVLGFVGRRNPSASEDATQAGPKYLNTATTPLFAKGHQLYGADADLLAAGATPVLVEGPMDAHAITLATRGLYVGVAPLGTALTEDQAAQLAHLGGPVIMATDADLPGRMAAERAHWLLAQHNVPTFAAPLPEGTDPANLLHDHGATAVTSTLLAPIPLADVLLQERLTNLPADQALEPAVRVLATADPSSWDSNCTEITDRLATDTDTTRHALHRAVRAWQDGPHAVATQQLDNARAVRARLEAAARQTPEQCWAPTADRLDPRLTGQEDWPALAHVMQKLHAQGHDVENLARASVTDEPLVSSRPAQALRHRLAVIAPPAPRTPHVQVVSRTTRKDEDHDTAPPDHDRPSGVSR</sequence>
<dbReference type="InterPro" id="IPR034151">
    <property type="entry name" value="TOPRIM_DnaG_bac"/>
</dbReference>
<dbReference type="PANTHER" id="PTHR30313:SF2">
    <property type="entry name" value="DNA PRIMASE"/>
    <property type="match status" value="1"/>
</dbReference>
<organism evidence="3 4">
    <name type="scientific">Ornithinimicrobium cerasi</name>
    <dbReference type="NCBI Taxonomy" id="2248773"/>
    <lineage>
        <taxon>Bacteria</taxon>
        <taxon>Bacillati</taxon>
        <taxon>Actinomycetota</taxon>
        <taxon>Actinomycetes</taxon>
        <taxon>Micrococcales</taxon>
        <taxon>Ornithinimicrobiaceae</taxon>
        <taxon>Ornithinimicrobium</taxon>
    </lineage>
</organism>
<dbReference type="RefSeq" id="WP_097186303.1">
    <property type="nucleotide sequence ID" value="NZ_OBQK01000001.1"/>
</dbReference>
<dbReference type="Pfam" id="PF08275">
    <property type="entry name" value="DNAG_N"/>
    <property type="match status" value="1"/>
</dbReference>
<dbReference type="InterPro" id="IPR050219">
    <property type="entry name" value="DnaG_primase"/>
</dbReference>
<evidence type="ECO:0000313" key="4">
    <source>
        <dbReference type="Proteomes" id="UP000219688"/>
    </source>
</evidence>
<dbReference type="GO" id="GO:0006269">
    <property type="term" value="P:DNA replication, synthesis of primer"/>
    <property type="evidence" value="ECO:0007669"/>
    <property type="project" value="TreeGrafter"/>
</dbReference>
<keyword evidence="4" id="KW-1185">Reference proteome</keyword>
<dbReference type="InterPro" id="IPR014862">
    <property type="entry name" value="TrwC"/>
</dbReference>
<reference evidence="4" key="1">
    <citation type="submission" date="2017-08" db="EMBL/GenBank/DDBJ databases">
        <authorList>
            <person name="Varghese N."/>
            <person name="Submissions S."/>
        </authorList>
    </citation>
    <scope>NUCLEOTIDE SEQUENCE [LARGE SCALE GENOMIC DNA]</scope>
    <source>
        <strain evidence="4">USBA17B2</strain>
    </source>
</reference>
<dbReference type="PANTHER" id="PTHR30313">
    <property type="entry name" value="DNA PRIMASE"/>
    <property type="match status" value="1"/>
</dbReference>
<dbReference type="Proteomes" id="UP000219688">
    <property type="component" value="Unassembled WGS sequence"/>
</dbReference>
<dbReference type="NCBIfam" id="NF041492">
    <property type="entry name" value="MobF"/>
    <property type="match status" value="1"/>
</dbReference>
<dbReference type="SMART" id="SM00493">
    <property type="entry name" value="TOPRIM"/>
    <property type="match status" value="1"/>
</dbReference>
<dbReference type="InterPro" id="IPR006171">
    <property type="entry name" value="TOPRIM_dom"/>
</dbReference>
<dbReference type="InterPro" id="IPR037068">
    <property type="entry name" value="DNA_primase_core_N_sf"/>
</dbReference>
<dbReference type="SUPFAM" id="SSF56731">
    <property type="entry name" value="DNA primase core"/>
    <property type="match status" value="1"/>
</dbReference>
<dbReference type="GO" id="GO:0005737">
    <property type="term" value="C:cytoplasm"/>
    <property type="evidence" value="ECO:0007669"/>
    <property type="project" value="TreeGrafter"/>
</dbReference>